<dbReference type="Proteomes" id="UP000244022">
    <property type="component" value="Unassembled WGS sequence"/>
</dbReference>
<dbReference type="EMBL" id="MSTR01000002">
    <property type="protein sequence ID" value="ONN44233.1"/>
    <property type="molecule type" value="Genomic_DNA"/>
</dbReference>
<feature type="region of interest" description="Disordered" evidence="1">
    <location>
        <begin position="22"/>
        <end position="41"/>
    </location>
</feature>
<dbReference type="Proteomes" id="UP000321175">
    <property type="component" value="Unassembled WGS sequence"/>
</dbReference>
<dbReference type="Proteomes" id="UP000189299">
    <property type="component" value="Unassembled WGS sequence"/>
</dbReference>
<name>A0A1A6G599_ENTMU</name>
<evidence type="ECO:0000313" key="12">
    <source>
        <dbReference type="Proteomes" id="UP000244022"/>
    </source>
</evidence>
<reference evidence="2 14" key="5">
    <citation type="submission" date="2019-07" db="EMBL/GenBank/DDBJ databases">
        <title>antibiotic susceptibility of plant-derived lactic acid bacteria.</title>
        <authorList>
            <person name="Sugiyama M."/>
            <person name="Noda M."/>
        </authorList>
    </citation>
    <scope>NUCLEOTIDE SEQUENCE [LARGE SCALE GENOMIC DNA]</scope>
    <source>
        <strain evidence="2 14">15-1A</strain>
    </source>
</reference>
<reference evidence="4 15" key="7">
    <citation type="submission" date="2020-04" db="EMBL/GenBank/DDBJ databases">
        <authorList>
            <person name="Abaymova A."/>
            <person name="Teymurazov M."/>
            <person name="Tazyna O."/>
            <person name="Chatushin Y."/>
            <person name="Svetoch E."/>
            <person name="Pereligyn V."/>
            <person name="Pohylenko V."/>
            <person name="Platonov M."/>
            <person name="Kartsev N."/>
            <person name="Skryabin Y."/>
            <person name="Sizova A."/>
            <person name="Solomentsev V."/>
            <person name="Kislichkina A."/>
            <person name="Bogun A."/>
        </authorList>
    </citation>
    <scope>NUCLEOTIDE SEQUENCE [LARGE SCALE GENOMIC DNA]</scope>
    <source>
        <strain evidence="4">SCPM-O-B-8398</strain>
        <strain evidence="15">SCPM-O-B-8398 (E28)</strain>
    </source>
</reference>
<evidence type="ECO:0000313" key="13">
    <source>
        <dbReference type="Proteomes" id="UP000321175"/>
    </source>
</evidence>
<dbReference type="Proteomes" id="UP000509460">
    <property type="component" value="Chromosome"/>
</dbReference>
<dbReference type="EMBL" id="JABCAG010000011">
    <property type="protein sequence ID" value="NMP57934.1"/>
    <property type="molecule type" value="Genomic_DNA"/>
</dbReference>
<evidence type="ECO:0000256" key="1">
    <source>
        <dbReference type="SAM" id="MobiDB-lite"/>
    </source>
</evidence>
<reference evidence="3 13" key="6">
    <citation type="submission" date="2019-07" db="EMBL/GenBank/DDBJ databases">
        <title>Whole genome shotgun sequence of Enterococcus mundtii NBRC 100490.</title>
        <authorList>
            <person name="Hosoyama A."/>
            <person name="Uohara A."/>
            <person name="Ohji S."/>
            <person name="Ichikawa N."/>
        </authorList>
    </citation>
    <scope>NUCLEOTIDE SEQUENCE [LARGE SCALE GENOMIC DNA]</scope>
    <source>
        <strain evidence="3 13">NBRC 100490</strain>
    </source>
</reference>
<evidence type="ECO:0000313" key="7">
    <source>
        <dbReference type="EMBL" id="PQF22947.1"/>
    </source>
</evidence>
<proteinExistence type="predicted"/>
<reference evidence="6 10" key="2">
    <citation type="submission" date="2017-05" db="EMBL/GenBank/DDBJ databases">
        <title>The Genome Sequence of Enterococcus mundtii 6B1_DIV0119.</title>
        <authorList>
            <consortium name="The Broad Institute Genomics Platform"/>
            <consortium name="The Broad Institute Genomic Center for Infectious Diseases"/>
            <person name="Earl A."/>
            <person name="Manson A."/>
            <person name="Schwartman J."/>
            <person name="Gilmore M."/>
            <person name="Abouelleil A."/>
            <person name="Cao P."/>
            <person name="Chapman S."/>
            <person name="Cusick C."/>
            <person name="Shea T."/>
            <person name="Young S."/>
            <person name="Neafsey D."/>
            <person name="Nusbaum C."/>
            <person name="Birren B."/>
        </authorList>
    </citation>
    <scope>NUCLEOTIDE SEQUENCE [LARGE SCALE GENOMIC DNA]</scope>
    <source>
        <strain evidence="6 10">6B1_DIV0119</strain>
    </source>
</reference>
<dbReference type="RefSeq" id="WP_019724093.1">
    <property type="nucleotide sequence ID" value="NZ_AP019810.1"/>
</dbReference>
<gene>
    <name evidence="6" type="ORF">A5802_002660</name>
    <name evidence="5" type="ORF">BTN92_02085</name>
    <name evidence="8" type="ORF">C6N14_03885</name>
    <name evidence="7" type="ORF">CUS89_09565</name>
    <name evidence="2" type="ORF">EM151A_1973</name>
    <name evidence="3" type="ORF">EMU01_09480</name>
    <name evidence="4" type="ORF">HI921_05540</name>
</gene>
<dbReference type="OrthoDB" id="2186390at2"/>
<evidence type="ECO:0000313" key="11">
    <source>
        <dbReference type="Proteomes" id="UP000237934"/>
    </source>
</evidence>
<dbReference type="AlphaFoldDB" id="A0A1A6G599"/>
<evidence type="ECO:0000313" key="5">
    <source>
        <dbReference type="EMBL" id="ONN44233.1"/>
    </source>
</evidence>
<evidence type="ECO:0000313" key="10">
    <source>
        <dbReference type="Proteomes" id="UP000195024"/>
    </source>
</evidence>
<evidence type="ECO:0000313" key="4">
    <source>
        <dbReference type="EMBL" id="NMP57934.1"/>
    </source>
</evidence>
<reference evidence="7 11" key="3">
    <citation type="journal article" date="2018" name="Pathog. Dis.">
        <title>Whole-genome sequencing based characterization of antimicrobial resistance in Enterococcus.</title>
        <authorList>
            <person name="Tyson G."/>
        </authorList>
    </citation>
    <scope>NUCLEOTIDE SEQUENCE [LARGE SCALE GENOMIC DNA]</scope>
    <source>
        <strain evidence="7 11">CVM N55263</strain>
    </source>
</reference>
<organism evidence="5 9">
    <name type="scientific">Enterococcus mundtii</name>
    <dbReference type="NCBI Taxonomy" id="53346"/>
    <lineage>
        <taxon>Bacteria</taxon>
        <taxon>Bacillati</taxon>
        <taxon>Bacillota</taxon>
        <taxon>Bacilli</taxon>
        <taxon>Lactobacillales</taxon>
        <taxon>Enterococcaceae</taxon>
        <taxon>Enterococcus</taxon>
    </lineage>
</organism>
<dbReference type="EMBL" id="BJWA01000004">
    <property type="protein sequence ID" value="GEL79804.1"/>
    <property type="molecule type" value="Genomic_DNA"/>
</dbReference>
<evidence type="ECO:0000313" key="6">
    <source>
        <dbReference type="EMBL" id="OTP25507.1"/>
    </source>
</evidence>
<feature type="compositionally biased region" description="Polar residues" evidence="1">
    <location>
        <begin position="62"/>
        <end position="72"/>
    </location>
</feature>
<dbReference type="GeneID" id="60998131"/>
<keyword evidence="13" id="KW-1185">Reference proteome</keyword>
<evidence type="ECO:0000313" key="3">
    <source>
        <dbReference type="EMBL" id="GEL79804.1"/>
    </source>
</evidence>
<feature type="compositionally biased region" description="Basic and acidic residues" evidence="1">
    <location>
        <begin position="73"/>
        <end position="86"/>
    </location>
</feature>
<dbReference type="EMBL" id="AP019810">
    <property type="protein sequence ID" value="BBM15164.1"/>
    <property type="molecule type" value="Genomic_DNA"/>
</dbReference>
<dbReference type="Proteomes" id="UP000195024">
    <property type="component" value="Unassembled WGS sequence"/>
</dbReference>
<sequence>MKISITETLEDYFKKQRMKKSDKLRMKNLKSGKNPAKGWNKMVDTGFGGLNSLDYRGKGSNLPISQIDNQQFRAEEQKRIGKETHR</sequence>
<dbReference type="Proteomes" id="UP000237934">
    <property type="component" value="Unassembled WGS sequence"/>
</dbReference>
<dbReference type="Proteomes" id="UP000557857">
    <property type="component" value="Unassembled WGS sequence"/>
</dbReference>
<reference evidence="8 12" key="4">
    <citation type="submission" date="2018-03" db="EMBL/GenBank/DDBJ databases">
        <title>Draft genome sequences of four Enterococcus mundtii strains isolated from beef slaughterhouses in Kenya.</title>
        <authorList>
            <person name="Wambui J."/>
            <person name="Stevens M."/>
            <person name="Njage P."/>
            <person name="Stephan R."/>
            <person name="Tasara T."/>
        </authorList>
    </citation>
    <scope>NUCLEOTIDE SEQUENCE [LARGE SCALE GENOMIC DNA]</scope>
    <source>
        <strain evidence="8 12">H18-EM</strain>
    </source>
</reference>
<evidence type="ECO:0000313" key="14">
    <source>
        <dbReference type="Proteomes" id="UP000509460"/>
    </source>
</evidence>
<feature type="region of interest" description="Disordered" evidence="1">
    <location>
        <begin position="58"/>
        <end position="86"/>
    </location>
</feature>
<dbReference type="EMBL" id="NGMS01000002">
    <property type="protein sequence ID" value="OTP25507.1"/>
    <property type="molecule type" value="Genomic_DNA"/>
</dbReference>
<evidence type="ECO:0000313" key="2">
    <source>
        <dbReference type="EMBL" id="BBM15164.1"/>
    </source>
</evidence>
<dbReference type="EMBL" id="PUAP01000027">
    <property type="protein sequence ID" value="PQF22947.1"/>
    <property type="molecule type" value="Genomic_DNA"/>
</dbReference>
<evidence type="ECO:0000313" key="9">
    <source>
        <dbReference type="Proteomes" id="UP000189299"/>
    </source>
</evidence>
<evidence type="ECO:0000313" key="15">
    <source>
        <dbReference type="Proteomes" id="UP000557857"/>
    </source>
</evidence>
<dbReference type="STRING" id="53346.A5802_002660"/>
<accession>A0A1A6G599</accession>
<protein>
    <submittedName>
        <fullName evidence="5">Uncharacterized protein</fullName>
    </submittedName>
</protein>
<evidence type="ECO:0000313" key="8">
    <source>
        <dbReference type="EMBL" id="PTO36358.1"/>
    </source>
</evidence>
<dbReference type="EMBL" id="PYGR01000010">
    <property type="protein sequence ID" value="PTO36358.1"/>
    <property type="molecule type" value="Genomic_DNA"/>
</dbReference>
<reference evidence="5 9" key="1">
    <citation type="submission" date="2016-12" db="EMBL/GenBank/DDBJ databases">
        <authorList>
            <person name="Song W.-J."/>
            <person name="Kurnit D.M."/>
        </authorList>
    </citation>
    <scope>NUCLEOTIDE SEQUENCE [LARGE SCALE GENOMIC DNA]</scope>
    <source>
        <strain evidence="5 9">CGB1038-1_S1</strain>
    </source>
</reference>